<gene>
    <name evidence="10" type="ORF">O3P69_010055</name>
</gene>
<keyword evidence="7" id="KW-0675">Receptor</keyword>
<protein>
    <submittedName>
        <fullName evidence="10">Uncharacterized protein</fullName>
    </submittedName>
</protein>
<comment type="caution">
    <text evidence="9">Lacks conserved residue(s) required for the propagation of feature annotation.</text>
</comment>
<sequence length="136" mass="15468">MVKVSTSCLPNEYQCGVTCIDLGRRCDTRPDCPDGEDEEDCETYECPVTHFKCDNHFCVPSELVCDFDDHCGDGSDEHQCRHRDPTGDYYVPGTPSDDGWVALCTPGERGEEEMPLKSIQEDYFKIPLECCCRRLR</sequence>
<proteinExistence type="predicted"/>
<comment type="subcellular location">
    <subcellularLocation>
        <location evidence="1">Membrane</location>
        <topology evidence="1">Single-pass membrane protein</topology>
    </subcellularLocation>
</comment>
<dbReference type="InterPro" id="IPR002172">
    <property type="entry name" value="LDrepeatLR_classA_rpt"/>
</dbReference>
<accession>A0AAW0SPK8</accession>
<evidence type="ECO:0000313" key="10">
    <source>
        <dbReference type="EMBL" id="KAK8376854.1"/>
    </source>
</evidence>
<keyword evidence="3" id="KW-0677">Repeat</keyword>
<evidence type="ECO:0000256" key="5">
    <source>
        <dbReference type="ARBA" id="ARBA00023136"/>
    </source>
</evidence>
<reference evidence="10 11" key="1">
    <citation type="submission" date="2023-03" db="EMBL/GenBank/DDBJ databases">
        <title>High-quality genome of Scylla paramamosain provides insights in environmental adaptation.</title>
        <authorList>
            <person name="Zhang L."/>
        </authorList>
    </citation>
    <scope>NUCLEOTIDE SEQUENCE [LARGE SCALE GENOMIC DNA]</scope>
    <source>
        <strain evidence="10">LZ_2023a</strain>
        <tissue evidence="10">Muscle</tissue>
    </source>
</reference>
<dbReference type="AlphaFoldDB" id="A0AAW0SPK8"/>
<comment type="caution">
    <text evidence="10">The sequence shown here is derived from an EMBL/GenBank/DDBJ whole genome shotgun (WGS) entry which is preliminary data.</text>
</comment>
<evidence type="ECO:0000256" key="2">
    <source>
        <dbReference type="ARBA" id="ARBA00022692"/>
    </source>
</evidence>
<dbReference type="InterPro" id="IPR036055">
    <property type="entry name" value="LDL_receptor-like_sf"/>
</dbReference>
<keyword evidence="6 9" id="KW-1015">Disulfide bond</keyword>
<keyword evidence="8" id="KW-0325">Glycoprotein</keyword>
<evidence type="ECO:0000313" key="11">
    <source>
        <dbReference type="Proteomes" id="UP001487740"/>
    </source>
</evidence>
<keyword evidence="2" id="KW-0812">Transmembrane</keyword>
<name>A0AAW0SPK8_SCYPA</name>
<evidence type="ECO:0000256" key="7">
    <source>
        <dbReference type="ARBA" id="ARBA00023170"/>
    </source>
</evidence>
<evidence type="ECO:0000256" key="3">
    <source>
        <dbReference type="ARBA" id="ARBA00022737"/>
    </source>
</evidence>
<dbReference type="CDD" id="cd00112">
    <property type="entry name" value="LDLa"/>
    <property type="match status" value="2"/>
</dbReference>
<organism evidence="10 11">
    <name type="scientific">Scylla paramamosain</name>
    <name type="common">Mud crab</name>
    <dbReference type="NCBI Taxonomy" id="85552"/>
    <lineage>
        <taxon>Eukaryota</taxon>
        <taxon>Metazoa</taxon>
        <taxon>Ecdysozoa</taxon>
        <taxon>Arthropoda</taxon>
        <taxon>Crustacea</taxon>
        <taxon>Multicrustacea</taxon>
        <taxon>Malacostraca</taxon>
        <taxon>Eumalacostraca</taxon>
        <taxon>Eucarida</taxon>
        <taxon>Decapoda</taxon>
        <taxon>Pleocyemata</taxon>
        <taxon>Brachyura</taxon>
        <taxon>Eubrachyura</taxon>
        <taxon>Portunoidea</taxon>
        <taxon>Portunidae</taxon>
        <taxon>Portuninae</taxon>
        <taxon>Scylla</taxon>
    </lineage>
</organism>
<dbReference type="SUPFAM" id="SSF57424">
    <property type="entry name" value="LDL receptor-like module"/>
    <property type="match status" value="2"/>
</dbReference>
<dbReference type="Gene3D" id="4.10.400.10">
    <property type="entry name" value="Low-density Lipoprotein Receptor"/>
    <property type="match status" value="2"/>
</dbReference>
<dbReference type="PANTHER" id="PTHR22722">
    <property type="entry name" value="LOW-DENSITY LIPOPROTEIN RECEPTOR-RELATED PROTEIN 2-RELATED"/>
    <property type="match status" value="1"/>
</dbReference>
<dbReference type="InterPro" id="IPR023415">
    <property type="entry name" value="LDLR_class-A_CS"/>
</dbReference>
<keyword evidence="4" id="KW-1133">Transmembrane helix</keyword>
<keyword evidence="11" id="KW-1185">Reference proteome</keyword>
<evidence type="ECO:0000256" key="1">
    <source>
        <dbReference type="ARBA" id="ARBA00004167"/>
    </source>
</evidence>
<dbReference type="GO" id="GO:0043235">
    <property type="term" value="C:receptor complex"/>
    <property type="evidence" value="ECO:0007669"/>
    <property type="project" value="TreeGrafter"/>
</dbReference>
<feature type="disulfide bond" evidence="9">
    <location>
        <begin position="65"/>
        <end position="80"/>
    </location>
</feature>
<dbReference type="PRINTS" id="PR00261">
    <property type="entry name" value="LDLRECEPTOR"/>
</dbReference>
<dbReference type="Proteomes" id="UP001487740">
    <property type="component" value="Unassembled WGS sequence"/>
</dbReference>
<feature type="disulfide bond" evidence="9">
    <location>
        <begin position="53"/>
        <end position="71"/>
    </location>
</feature>
<dbReference type="PROSITE" id="PS50068">
    <property type="entry name" value="LDLRA_2"/>
    <property type="match status" value="2"/>
</dbReference>
<dbReference type="GO" id="GO:0005886">
    <property type="term" value="C:plasma membrane"/>
    <property type="evidence" value="ECO:0007669"/>
    <property type="project" value="TreeGrafter"/>
</dbReference>
<evidence type="ECO:0000256" key="8">
    <source>
        <dbReference type="ARBA" id="ARBA00023180"/>
    </source>
</evidence>
<dbReference type="Pfam" id="PF00057">
    <property type="entry name" value="Ldl_recept_a"/>
    <property type="match status" value="2"/>
</dbReference>
<dbReference type="SMART" id="SM00192">
    <property type="entry name" value="LDLa"/>
    <property type="match status" value="2"/>
</dbReference>
<evidence type="ECO:0000256" key="6">
    <source>
        <dbReference type="ARBA" id="ARBA00023157"/>
    </source>
</evidence>
<dbReference type="InterPro" id="IPR051221">
    <property type="entry name" value="LDLR-related"/>
</dbReference>
<feature type="disulfide bond" evidence="9">
    <location>
        <begin position="26"/>
        <end position="41"/>
    </location>
</feature>
<dbReference type="PROSITE" id="PS01209">
    <property type="entry name" value="LDLRA_1"/>
    <property type="match status" value="2"/>
</dbReference>
<evidence type="ECO:0000256" key="9">
    <source>
        <dbReference type="PROSITE-ProRule" id="PRU00124"/>
    </source>
</evidence>
<evidence type="ECO:0000256" key="4">
    <source>
        <dbReference type="ARBA" id="ARBA00022989"/>
    </source>
</evidence>
<feature type="disulfide bond" evidence="9">
    <location>
        <begin position="46"/>
        <end position="58"/>
    </location>
</feature>
<dbReference type="EMBL" id="JARAKH010000048">
    <property type="protein sequence ID" value="KAK8376854.1"/>
    <property type="molecule type" value="Genomic_DNA"/>
</dbReference>
<keyword evidence="5" id="KW-0472">Membrane</keyword>